<dbReference type="GO" id="GO:0048487">
    <property type="term" value="F:beta-tubulin binding"/>
    <property type="evidence" value="ECO:0007669"/>
    <property type="project" value="InterPro"/>
</dbReference>
<dbReference type="SUPFAM" id="SSF46988">
    <property type="entry name" value="Tubulin chaperone cofactor A"/>
    <property type="match status" value="1"/>
</dbReference>
<keyword evidence="1" id="KW-0472">Membrane</keyword>
<reference evidence="2" key="2">
    <citation type="journal article" date="2024" name="Plant">
        <title>Genomic evolution and insights into agronomic trait innovations of Sesamum species.</title>
        <authorList>
            <person name="Miao H."/>
            <person name="Wang L."/>
            <person name="Qu L."/>
            <person name="Liu H."/>
            <person name="Sun Y."/>
            <person name="Le M."/>
            <person name="Wang Q."/>
            <person name="Wei S."/>
            <person name="Zheng Y."/>
            <person name="Lin W."/>
            <person name="Duan Y."/>
            <person name="Cao H."/>
            <person name="Xiong S."/>
            <person name="Wang X."/>
            <person name="Wei L."/>
            <person name="Li C."/>
            <person name="Ma Q."/>
            <person name="Ju M."/>
            <person name="Zhao R."/>
            <person name="Li G."/>
            <person name="Mu C."/>
            <person name="Tian Q."/>
            <person name="Mei H."/>
            <person name="Zhang T."/>
            <person name="Gao T."/>
            <person name="Zhang H."/>
        </authorList>
    </citation>
    <scope>NUCLEOTIDE SEQUENCE</scope>
    <source>
        <strain evidence="2">KEN8</strain>
    </source>
</reference>
<dbReference type="AlphaFoldDB" id="A0AAW2T193"/>
<dbReference type="GO" id="GO:0007021">
    <property type="term" value="P:tubulin complex assembly"/>
    <property type="evidence" value="ECO:0007669"/>
    <property type="project" value="InterPro"/>
</dbReference>
<feature type="transmembrane region" description="Helical" evidence="1">
    <location>
        <begin position="38"/>
        <end position="60"/>
    </location>
</feature>
<organism evidence="2">
    <name type="scientific">Sesamum calycinum</name>
    <dbReference type="NCBI Taxonomy" id="2727403"/>
    <lineage>
        <taxon>Eukaryota</taxon>
        <taxon>Viridiplantae</taxon>
        <taxon>Streptophyta</taxon>
        <taxon>Embryophyta</taxon>
        <taxon>Tracheophyta</taxon>
        <taxon>Spermatophyta</taxon>
        <taxon>Magnoliopsida</taxon>
        <taxon>eudicotyledons</taxon>
        <taxon>Gunneridae</taxon>
        <taxon>Pentapetalae</taxon>
        <taxon>asterids</taxon>
        <taxon>lamiids</taxon>
        <taxon>Lamiales</taxon>
        <taxon>Pedaliaceae</taxon>
        <taxon>Sesamum</taxon>
    </lineage>
</organism>
<feature type="transmembrane region" description="Helical" evidence="1">
    <location>
        <begin position="66"/>
        <end position="84"/>
    </location>
</feature>
<keyword evidence="1" id="KW-1133">Transmembrane helix</keyword>
<dbReference type="GO" id="GO:0007023">
    <property type="term" value="P:post-chaperonin tubulin folding pathway"/>
    <property type="evidence" value="ECO:0007669"/>
    <property type="project" value="InterPro"/>
</dbReference>
<accession>A0AAW2T193</accession>
<gene>
    <name evidence="2" type="ORF">Scaly_0239200</name>
</gene>
<comment type="caution">
    <text evidence="2">The sequence shown here is derived from an EMBL/GenBank/DDBJ whole genome shotgun (WGS) entry which is preliminary data.</text>
</comment>
<dbReference type="EMBL" id="JACGWM010000001">
    <property type="protein sequence ID" value="KAL0397908.1"/>
    <property type="molecule type" value="Genomic_DNA"/>
</dbReference>
<sequence length="183" mass="20983">MKYRNGGAEEFEDKDIINVQENSEGAALLRERSYSYVICGYVIWALILWFSFAMGCWVFPLWVLRFQGFVIGICLVYFFHFAFYEVDLRCAVVLAFCIGNYLLGLKASLALSLREEILNHDFFLDGSRTQHDEEENMLAESRLMIPDCHKRLEDALGDLKGTLVELEESGHKDGLEAMMLEAS</sequence>
<evidence type="ECO:0000256" key="1">
    <source>
        <dbReference type="SAM" id="Phobius"/>
    </source>
</evidence>
<name>A0AAW2T193_9LAMI</name>
<dbReference type="Gene3D" id="1.20.58.90">
    <property type="match status" value="1"/>
</dbReference>
<reference evidence="2" key="1">
    <citation type="submission" date="2020-06" db="EMBL/GenBank/DDBJ databases">
        <authorList>
            <person name="Li T."/>
            <person name="Hu X."/>
            <person name="Zhang T."/>
            <person name="Song X."/>
            <person name="Zhang H."/>
            <person name="Dai N."/>
            <person name="Sheng W."/>
            <person name="Hou X."/>
            <person name="Wei L."/>
        </authorList>
    </citation>
    <scope>NUCLEOTIDE SEQUENCE</scope>
    <source>
        <strain evidence="2">KEN8</strain>
        <tissue evidence="2">Leaf</tissue>
    </source>
</reference>
<dbReference type="InterPro" id="IPR036126">
    <property type="entry name" value="TBCA_sf"/>
</dbReference>
<proteinExistence type="predicted"/>
<keyword evidence="1" id="KW-0812">Transmembrane</keyword>
<protein>
    <submittedName>
        <fullName evidence="2">Tubulin-folding cofactor A</fullName>
    </submittedName>
</protein>
<evidence type="ECO:0000313" key="2">
    <source>
        <dbReference type="EMBL" id="KAL0397908.1"/>
    </source>
</evidence>
<feature type="transmembrane region" description="Helical" evidence="1">
    <location>
        <begin position="91"/>
        <end position="113"/>
    </location>
</feature>